<dbReference type="InterPro" id="IPR058514">
    <property type="entry name" value="DUF8201"/>
</dbReference>
<feature type="transmembrane region" description="Helical" evidence="1">
    <location>
        <begin position="434"/>
        <end position="454"/>
    </location>
</feature>
<feature type="transmembrane region" description="Helical" evidence="1">
    <location>
        <begin position="280"/>
        <end position="305"/>
    </location>
</feature>
<proteinExistence type="predicted"/>
<comment type="caution">
    <text evidence="3">The sequence shown here is derived from an EMBL/GenBank/DDBJ whole genome shotgun (WGS) entry which is preliminary data.</text>
</comment>
<feature type="transmembrane region" description="Helical" evidence="1">
    <location>
        <begin position="165"/>
        <end position="181"/>
    </location>
</feature>
<keyword evidence="1" id="KW-0472">Membrane</keyword>
<dbReference type="EMBL" id="JACDZE010000001">
    <property type="protein sequence ID" value="MBA5629556.1"/>
    <property type="molecule type" value="Genomic_DNA"/>
</dbReference>
<reference evidence="3 4" key="1">
    <citation type="submission" date="2020-07" db="EMBL/GenBank/DDBJ databases">
        <title>Moheibacter lacus sp. nov., a member of the family Flavobacteriaceae isolated from freshwater lake sediment.</title>
        <authorList>
            <person name="Liu Y."/>
        </authorList>
    </citation>
    <scope>NUCLEOTIDE SEQUENCE [LARGE SCALE GENOMIC DNA]</scope>
    <source>
        <strain evidence="3 4">BDHS18</strain>
    </source>
</reference>
<keyword evidence="1" id="KW-1133">Transmembrane helix</keyword>
<feature type="domain" description="DUF8201" evidence="2">
    <location>
        <begin position="1"/>
        <end position="416"/>
    </location>
</feature>
<feature type="transmembrane region" description="Helical" evidence="1">
    <location>
        <begin position="366"/>
        <end position="382"/>
    </location>
</feature>
<dbReference type="InterPro" id="IPR058065">
    <property type="entry name" value="LIC_10190-like"/>
</dbReference>
<organism evidence="3 4">
    <name type="scientific">Moheibacter lacus</name>
    <dbReference type="NCBI Taxonomy" id="2745851"/>
    <lineage>
        <taxon>Bacteria</taxon>
        <taxon>Pseudomonadati</taxon>
        <taxon>Bacteroidota</taxon>
        <taxon>Flavobacteriia</taxon>
        <taxon>Flavobacteriales</taxon>
        <taxon>Weeksellaceae</taxon>
        <taxon>Moheibacter</taxon>
    </lineage>
</organism>
<evidence type="ECO:0000313" key="4">
    <source>
        <dbReference type="Proteomes" id="UP000552241"/>
    </source>
</evidence>
<name>A0A838ZP58_9FLAO</name>
<keyword evidence="1" id="KW-0812">Transmembrane</keyword>
<feature type="transmembrane region" description="Helical" evidence="1">
    <location>
        <begin position="51"/>
        <end position="68"/>
    </location>
</feature>
<keyword evidence="4" id="KW-1185">Reference proteome</keyword>
<evidence type="ECO:0000313" key="3">
    <source>
        <dbReference type="EMBL" id="MBA5629556.1"/>
    </source>
</evidence>
<feature type="transmembrane region" description="Helical" evidence="1">
    <location>
        <begin position="24"/>
        <end position="45"/>
    </location>
</feature>
<dbReference type="AlphaFoldDB" id="A0A838ZP58"/>
<dbReference type="NCBIfam" id="NF047510">
    <property type="entry name" value="LIC_10190_fam"/>
    <property type="match status" value="1"/>
</dbReference>
<evidence type="ECO:0000256" key="1">
    <source>
        <dbReference type="SAM" id="Phobius"/>
    </source>
</evidence>
<accession>A0A838ZP58</accession>
<dbReference type="Pfam" id="PF26626">
    <property type="entry name" value="DUF8201"/>
    <property type="match status" value="1"/>
</dbReference>
<evidence type="ECO:0000259" key="2">
    <source>
        <dbReference type="Pfam" id="PF26626"/>
    </source>
</evidence>
<feature type="transmembrane region" description="Helical" evidence="1">
    <location>
        <begin position="242"/>
        <end position="268"/>
    </location>
</feature>
<feature type="transmembrane region" description="Helical" evidence="1">
    <location>
        <begin position="193"/>
        <end position="210"/>
    </location>
</feature>
<protein>
    <recommendedName>
        <fullName evidence="2">DUF8201 domain-containing protein</fullName>
    </recommendedName>
</protein>
<sequence>MYIFWICLGMGMLIQPFVQKNSNLFFVLLFGLFGEMMLIHFFAIWLPINEIFYGANFLFASFIILIRFQTIKTQLKSCFAEWESWKIPIQILGVLLTTLILMQSATKPFIVDNETYYIQTIKWLNEFGLVKGLANLHFFFGQMSGWHLLQSGFNFGFISNSLNDLNGFMMLIFTFFSLHHLNRFFQSRITMDLFLGLIPVGNLFFFQFLSAPSPDLPVFLISQLIFYLFYKNFIDYQGEFKLLLLLVIFLIFIKITVLPLLILPLVLLIRHQLFKIEWRFMMLIALMSISLYFLKNYIISGYLIYPISIFSSLLNPDWKLSPEMAKFMMQNMKVDSLTGLDFEEIQRQSFFEYFKNWLLEPGLRSVFNKLIILLLLIFPIWIRKNKTLFWLYIYALVQFGVLYFTSPQYRFFMPLITGMSLYILAKLLLNNSKFVLPIFGFFGLIALIPLLFSINVSNIKNSNFMPDKLEPYRLRNVIVPANISLHQFEYEKVREGNFEYNSPIGETEFFWITGDGELPCVNQSMLEYFKKWYHVRPQLRTGNLEDGFYAEKINK</sequence>
<dbReference type="Proteomes" id="UP000552241">
    <property type="component" value="Unassembled WGS sequence"/>
</dbReference>
<gene>
    <name evidence="3" type="ORF">HU137_07205</name>
</gene>
<feature type="transmembrane region" description="Helical" evidence="1">
    <location>
        <begin position="389"/>
        <end position="405"/>
    </location>
</feature>